<dbReference type="EMBL" id="BAAAZA010000025">
    <property type="protein sequence ID" value="GAA3889212.1"/>
    <property type="molecule type" value="Genomic_DNA"/>
</dbReference>
<reference evidence="2" key="1">
    <citation type="journal article" date="2019" name="Int. J. Syst. Evol. Microbiol.">
        <title>The Global Catalogue of Microorganisms (GCM) 10K type strain sequencing project: providing services to taxonomists for standard genome sequencing and annotation.</title>
        <authorList>
            <consortium name="The Broad Institute Genomics Platform"/>
            <consortium name="The Broad Institute Genome Sequencing Center for Infectious Disease"/>
            <person name="Wu L."/>
            <person name="Ma J."/>
        </authorList>
    </citation>
    <scope>NUCLEOTIDE SEQUENCE [LARGE SCALE GENOMIC DNA]</scope>
    <source>
        <strain evidence="2">JCM 16578</strain>
    </source>
</reference>
<dbReference type="Proteomes" id="UP001501563">
    <property type="component" value="Unassembled WGS sequence"/>
</dbReference>
<evidence type="ECO:0000313" key="1">
    <source>
        <dbReference type="EMBL" id="GAA3889212.1"/>
    </source>
</evidence>
<gene>
    <name evidence="1" type="ORF">GCM10022207_65890</name>
</gene>
<sequence>MAPQAGHRALVAGQSMQAATLHQRRHGVVADMDAQAQTEPGVHPGEPWVLPEAVLMPTTASVGQGA</sequence>
<comment type="caution">
    <text evidence="1">The sequence shown here is derived from an EMBL/GenBank/DDBJ whole genome shotgun (WGS) entry which is preliminary data.</text>
</comment>
<organism evidence="1 2">
    <name type="scientific">Streptomyces lannensis</name>
    <dbReference type="NCBI Taxonomy" id="766498"/>
    <lineage>
        <taxon>Bacteria</taxon>
        <taxon>Bacillati</taxon>
        <taxon>Actinomycetota</taxon>
        <taxon>Actinomycetes</taxon>
        <taxon>Kitasatosporales</taxon>
        <taxon>Streptomycetaceae</taxon>
        <taxon>Streptomyces</taxon>
    </lineage>
</organism>
<name>A0ABP7KWM7_9ACTN</name>
<protein>
    <recommendedName>
        <fullName evidence="3">Transposase</fullName>
    </recommendedName>
</protein>
<accession>A0ABP7KWM7</accession>
<evidence type="ECO:0008006" key="3">
    <source>
        <dbReference type="Google" id="ProtNLM"/>
    </source>
</evidence>
<evidence type="ECO:0000313" key="2">
    <source>
        <dbReference type="Proteomes" id="UP001501563"/>
    </source>
</evidence>
<keyword evidence="2" id="KW-1185">Reference proteome</keyword>
<proteinExistence type="predicted"/>